<evidence type="ECO:0000256" key="2">
    <source>
        <dbReference type="ARBA" id="ARBA00010072"/>
    </source>
</evidence>
<keyword evidence="4" id="KW-1003">Cell membrane</keyword>
<sequence>MGGAFTFNHFVYLLQGMMWTVVLSALAFVLGGVAGFGVMLMRTARTRLLRQISFVFVQLVQGTPLLILLFVVYFGLGVVGIELPPLLAAGVSLMVYSSAFLGEIWRGCVESVPRTQWEASECLALTRWQTLVDVILPQAARIATPPTVGFLVQVMKSTSLASVVGFVELTRAAQVVNNSLFTPFLVFGIAGVLYFALCYPLSRWSRSLERKLNVGRRQAA</sequence>
<dbReference type="PANTHER" id="PTHR30614:SF34">
    <property type="entry name" value="BLR6398 PROTEIN"/>
    <property type="match status" value="1"/>
</dbReference>
<dbReference type="InterPro" id="IPR035906">
    <property type="entry name" value="MetI-like_sf"/>
</dbReference>
<dbReference type="Pfam" id="PF00528">
    <property type="entry name" value="BPD_transp_1"/>
    <property type="match status" value="1"/>
</dbReference>
<dbReference type="InterPro" id="IPR010065">
    <property type="entry name" value="AA_ABC_transptr_permease_3TM"/>
</dbReference>
<comment type="similarity">
    <text evidence="2">Belongs to the binding-protein-dependent transport system permease family. HisMQ subfamily.</text>
</comment>
<dbReference type="InterPro" id="IPR000515">
    <property type="entry name" value="MetI-like"/>
</dbReference>
<feature type="domain" description="ABC transmembrane type-1" evidence="9">
    <location>
        <begin position="17"/>
        <end position="198"/>
    </location>
</feature>
<dbReference type="RefSeq" id="WP_126998389.1">
    <property type="nucleotide sequence ID" value="NZ_CP173192.1"/>
</dbReference>
<feature type="transmembrane region" description="Helical" evidence="8">
    <location>
        <begin position="179"/>
        <end position="201"/>
    </location>
</feature>
<comment type="caution">
    <text evidence="10">The sequence shown here is derived from an EMBL/GenBank/DDBJ whole genome shotgun (WGS) entry which is preliminary data.</text>
</comment>
<gene>
    <name evidence="10" type="ORF">EJ913_12420</name>
</gene>
<dbReference type="Proteomes" id="UP000280346">
    <property type="component" value="Unassembled WGS sequence"/>
</dbReference>
<comment type="subcellular location">
    <subcellularLocation>
        <location evidence="1">Cell inner membrane</location>
        <topology evidence="1">Multi-pass membrane protein</topology>
    </subcellularLocation>
    <subcellularLocation>
        <location evidence="8">Cell membrane</location>
        <topology evidence="8">Multi-pass membrane protein</topology>
    </subcellularLocation>
</comment>
<dbReference type="GO" id="GO:0022857">
    <property type="term" value="F:transmembrane transporter activity"/>
    <property type="evidence" value="ECO:0007669"/>
    <property type="project" value="InterPro"/>
</dbReference>
<feature type="transmembrane region" description="Helical" evidence="8">
    <location>
        <begin position="148"/>
        <end position="167"/>
    </location>
</feature>
<dbReference type="EMBL" id="RZIJ01000008">
    <property type="protein sequence ID" value="RUQ71533.1"/>
    <property type="molecule type" value="Genomic_DNA"/>
</dbReference>
<dbReference type="PROSITE" id="PS50928">
    <property type="entry name" value="ABC_TM1"/>
    <property type="match status" value="1"/>
</dbReference>
<dbReference type="Gene3D" id="1.10.3720.10">
    <property type="entry name" value="MetI-like"/>
    <property type="match status" value="1"/>
</dbReference>
<evidence type="ECO:0000256" key="1">
    <source>
        <dbReference type="ARBA" id="ARBA00004429"/>
    </source>
</evidence>
<keyword evidence="7 8" id="KW-0472">Membrane</keyword>
<evidence type="ECO:0000256" key="3">
    <source>
        <dbReference type="ARBA" id="ARBA00022448"/>
    </source>
</evidence>
<keyword evidence="3 8" id="KW-0813">Transport</keyword>
<dbReference type="InterPro" id="IPR043429">
    <property type="entry name" value="ArtM/GltK/GlnP/TcyL/YhdX-like"/>
</dbReference>
<dbReference type="AlphaFoldDB" id="A0A3S0V6G5"/>
<feature type="transmembrane region" description="Helical" evidence="8">
    <location>
        <begin position="17"/>
        <end position="40"/>
    </location>
</feature>
<protein>
    <submittedName>
        <fullName evidence="10">Amino acid ABC transporter permease</fullName>
    </submittedName>
</protein>
<reference evidence="10 11" key="1">
    <citation type="submission" date="2018-12" db="EMBL/GenBank/DDBJ databases">
        <authorList>
            <person name="Yang Y."/>
        </authorList>
    </citation>
    <scope>NUCLEOTIDE SEQUENCE [LARGE SCALE GENOMIC DNA]</scope>
    <source>
        <strain evidence="10 11">GSF71</strain>
    </source>
</reference>
<dbReference type="GO" id="GO:0006865">
    <property type="term" value="P:amino acid transport"/>
    <property type="evidence" value="ECO:0007669"/>
    <property type="project" value="TreeGrafter"/>
</dbReference>
<evidence type="ECO:0000313" key="11">
    <source>
        <dbReference type="Proteomes" id="UP000280346"/>
    </source>
</evidence>
<dbReference type="SUPFAM" id="SSF161098">
    <property type="entry name" value="MetI-like"/>
    <property type="match status" value="1"/>
</dbReference>
<dbReference type="PANTHER" id="PTHR30614">
    <property type="entry name" value="MEMBRANE COMPONENT OF AMINO ACID ABC TRANSPORTER"/>
    <property type="match status" value="1"/>
</dbReference>
<name>A0A3S0V6G5_9PROT</name>
<accession>A0A3S0V6G5</accession>
<evidence type="ECO:0000256" key="4">
    <source>
        <dbReference type="ARBA" id="ARBA00022475"/>
    </source>
</evidence>
<keyword evidence="11" id="KW-1185">Reference proteome</keyword>
<evidence type="ECO:0000256" key="7">
    <source>
        <dbReference type="ARBA" id="ARBA00023136"/>
    </source>
</evidence>
<keyword evidence="5 8" id="KW-0812">Transmembrane</keyword>
<evidence type="ECO:0000256" key="6">
    <source>
        <dbReference type="ARBA" id="ARBA00022989"/>
    </source>
</evidence>
<evidence type="ECO:0000313" key="10">
    <source>
        <dbReference type="EMBL" id="RUQ71533.1"/>
    </source>
</evidence>
<dbReference type="OrthoDB" id="9814550at2"/>
<dbReference type="NCBIfam" id="TIGR01726">
    <property type="entry name" value="HEQRo_perm_3TM"/>
    <property type="match status" value="1"/>
</dbReference>
<evidence type="ECO:0000259" key="9">
    <source>
        <dbReference type="PROSITE" id="PS50928"/>
    </source>
</evidence>
<dbReference type="GO" id="GO:0043190">
    <property type="term" value="C:ATP-binding cassette (ABC) transporter complex"/>
    <property type="evidence" value="ECO:0007669"/>
    <property type="project" value="InterPro"/>
</dbReference>
<keyword evidence="6 8" id="KW-1133">Transmembrane helix</keyword>
<evidence type="ECO:0000256" key="8">
    <source>
        <dbReference type="RuleBase" id="RU363032"/>
    </source>
</evidence>
<feature type="transmembrane region" description="Helical" evidence="8">
    <location>
        <begin position="52"/>
        <end position="74"/>
    </location>
</feature>
<organism evidence="10 11">
    <name type="scientific">Azospirillum doebereinerae</name>
    <dbReference type="NCBI Taxonomy" id="92933"/>
    <lineage>
        <taxon>Bacteria</taxon>
        <taxon>Pseudomonadati</taxon>
        <taxon>Pseudomonadota</taxon>
        <taxon>Alphaproteobacteria</taxon>
        <taxon>Rhodospirillales</taxon>
        <taxon>Azospirillaceae</taxon>
        <taxon>Azospirillum</taxon>
    </lineage>
</organism>
<proteinExistence type="inferred from homology"/>
<feature type="transmembrane region" description="Helical" evidence="8">
    <location>
        <begin position="86"/>
        <end position="105"/>
    </location>
</feature>
<evidence type="ECO:0000256" key="5">
    <source>
        <dbReference type="ARBA" id="ARBA00022692"/>
    </source>
</evidence>
<dbReference type="CDD" id="cd06261">
    <property type="entry name" value="TM_PBP2"/>
    <property type="match status" value="1"/>
</dbReference>